<name>A0A097QTP3_9EURY</name>
<proteinExistence type="predicted"/>
<evidence type="ECO:0000256" key="1">
    <source>
        <dbReference type="SAM" id="Coils"/>
    </source>
</evidence>
<sequence>MKSEKILLETAEVLESTIERVERLSSLNEKEKARVKEALREAAKNLRELASQVENDNEELAEFFYKKAKELKVMSTDKNIEKEGKKNYLKAVSKTLLYSRSAKYDFKPGELAELKKVYRKYIFGMTSFFVLTGAYLNPFLAVTALILAIPIILSMLSLQRRGYTGLLLAYSAMPIPIIAGVMVLRYSLASLIDPQKVQEIAEALGKSTTFAQGYLTFLIILAAVELYLLGSALVGLYKHRHAFL</sequence>
<feature type="coiled-coil region" evidence="1">
    <location>
        <begin position="14"/>
        <end position="63"/>
    </location>
</feature>
<keyword evidence="2" id="KW-0812">Transmembrane</keyword>
<feature type="transmembrane region" description="Helical" evidence="2">
    <location>
        <begin position="214"/>
        <end position="237"/>
    </location>
</feature>
<evidence type="ECO:0000313" key="3">
    <source>
        <dbReference type="EMBL" id="AIU69856.1"/>
    </source>
</evidence>
<dbReference type="AlphaFoldDB" id="A0A097QTP3"/>
<keyword evidence="4" id="KW-1185">Reference proteome</keyword>
<dbReference type="GeneID" id="25152917"/>
<accession>A0A097QTP3</accession>
<keyword evidence="1" id="KW-0175">Coiled coil</keyword>
<dbReference type="OrthoDB" id="85762at2157"/>
<keyword evidence="2" id="KW-0472">Membrane</keyword>
<gene>
    <name evidence="3" type="ORF">TEU_05650</name>
</gene>
<reference evidence="3 4" key="1">
    <citation type="journal article" date="2015" name="Int. J. Syst. Evol. Microbiol.">
        <title>Thermococcus eurythermalis sp. nov., a conditional piezophilic hyperthermophilic archaeon with a wide temperature range isolated from an oil-immersed chimney in the Guaymas Basin.</title>
        <authorList>
            <person name="Zhao W."/>
            <person name="Zeng X."/>
            <person name="Xiao X."/>
        </authorList>
    </citation>
    <scope>NUCLEOTIDE SEQUENCE [LARGE SCALE GENOMIC DNA]</scope>
    <source>
        <strain evidence="3 4">A501</strain>
    </source>
</reference>
<dbReference type="KEGG" id="teu:TEU_05650"/>
<protein>
    <submittedName>
        <fullName evidence="3">Alpha-glucosidase</fullName>
    </submittedName>
</protein>
<feature type="transmembrane region" description="Helical" evidence="2">
    <location>
        <begin position="141"/>
        <end position="158"/>
    </location>
</feature>
<dbReference type="EMBL" id="CP008887">
    <property type="protein sequence ID" value="AIU69856.1"/>
    <property type="molecule type" value="Genomic_DNA"/>
</dbReference>
<dbReference type="HOGENOM" id="CLU_1122656_0_0_2"/>
<evidence type="ECO:0000256" key="2">
    <source>
        <dbReference type="SAM" id="Phobius"/>
    </source>
</evidence>
<evidence type="ECO:0000313" key="4">
    <source>
        <dbReference type="Proteomes" id="UP000029980"/>
    </source>
</evidence>
<feature type="transmembrane region" description="Helical" evidence="2">
    <location>
        <begin position="165"/>
        <end position="188"/>
    </location>
</feature>
<dbReference type="RefSeq" id="WP_050002830.1">
    <property type="nucleotide sequence ID" value="NZ_CP008887.1"/>
</dbReference>
<keyword evidence="2" id="KW-1133">Transmembrane helix</keyword>
<dbReference type="Proteomes" id="UP000029980">
    <property type="component" value="Chromosome"/>
</dbReference>
<organism evidence="3 4">
    <name type="scientific">Thermococcus eurythermalis</name>
    <dbReference type="NCBI Taxonomy" id="1505907"/>
    <lineage>
        <taxon>Archaea</taxon>
        <taxon>Methanobacteriati</taxon>
        <taxon>Methanobacteriota</taxon>
        <taxon>Thermococci</taxon>
        <taxon>Thermococcales</taxon>
        <taxon>Thermococcaceae</taxon>
        <taxon>Thermococcus</taxon>
    </lineage>
</organism>